<feature type="compositionally biased region" description="Low complexity" evidence="1">
    <location>
        <begin position="239"/>
        <end position="256"/>
    </location>
</feature>
<feature type="compositionally biased region" description="Low complexity" evidence="1">
    <location>
        <begin position="198"/>
        <end position="210"/>
    </location>
</feature>
<keyword evidence="3" id="KW-1185">Reference proteome</keyword>
<reference evidence="2" key="1">
    <citation type="submission" date="2023-06" db="EMBL/GenBank/DDBJ databases">
        <authorList>
            <person name="Jiang Y."/>
            <person name="Liu Q."/>
        </authorList>
    </citation>
    <scope>NUCLEOTIDE SEQUENCE</scope>
    <source>
        <strain evidence="2">CGMCC 1.12090</strain>
    </source>
</reference>
<sequence>MGYLDRLAARLVEPRPLIRPRPLSRFEAVDPLNASMAEPGSASEDEALPAPPARARPAPVAQERGEESLASSMRTPRAGVDASPKEQRRPSVIREISDPPSVQDASREVPKPASQGVRTTPREGPAPASAERPASVHAVATAVPAIRTASPRPDAAPMPLPALPAAAEQPRTPVTDMASRIAPWREPTDAAARPSIDTRTTAAASTAATAPKRREPAATATDPSAVVQVTIGRLELRSPEASPRRPSAKPARAAPRMSLQDYLQRRAGGHGR</sequence>
<evidence type="ECO:0000313" key="2">
    <source>
        <dbReference type="EMBL" id="MDO1534271.1"/>
    </source>
</evidence>
<protein>
    <submittedName>
        <fullName evidence="2">Uncharacterized protein</fullName>
    </submittedName>
</protein>
<evidence type="ECO:0000256" key="1">
    <source>
        <dbReference type="SAM" id="MobiDB-lite"/>
    </source>
</evidence>
<gene>
    <name evidence="2" type="ORF">Q2T77_18440</name>
</gene>
<proteinExistence type="predicted"/>
<evidence type="ECO:0000313" key="3">
    <source>
        <dbReference type="Proteomes" id="UP001169027"/>
    </source>
</evidence>
<feature type="region of interest" description="Disordered" evidence="1">
    <location>
        <begin position="34"/>
        <end position="272"/>
    </location>
</feature>
<name>A0ABT8S5S9_9BURK</name>
<comment type="caution">
    <text evidence="2">The sequence shown here is derived from an EMBL/GenBank/DDBJ whole genome shotgun (WGS) entry which is preliminary data.</text>
</comment>
<organism evidence="2 3">
    <name type="scientific">Variovorax ginsengisoli</name>
    <dbReference type="NCBI Taxonomy" id="363844"/>
    <lineage>
        <taxon>Bacteria</taxon>
        <taxon>Pseudomonadati</taxon>
        <taxon>Pseudomonadota</taxon>
        <taxon>Betaproteobacteria</taxon>
        <taxon>Burkholderiales</taxon>
        <taxon>Comamonadaceae</taxon>
        <taxon>Variovorax</taxon>
    </lineage>
</organism>
<dbReference type="RefSeq" id="WP_301811760.1">
    <property type="nucleotide sequence ID" value="NZ_JAUJZH010000013.1"/>
</dbReference>
<dbReference type="EMBL" id="JAUKVY010000013">
    <property type="protein sequence ID" value="MDO1534271.1"/>
    <property type="molecule type" value="Genomic_DNA"/>
</dbReference>
<accession>A0ABT8S5S9</accession>
<dbReference type="Proteomes" id="UP001169027">
    <property type="component" value="Unassembled WGS sequence"/>
</dbReference>